<protein>
    <submittedName>
        <fullName evidence="1">Uncharacterized protein</fullName>
    </submittedName>
</protein>
<sequence length="13" mass="1410">MTTALCAIQTQTK</sequence>
<organism evidence="1">
    <name type="scientific">Anguilla anguilla</name>
    <name type="common">European freshwater eel</name>
    <name type="synonym">Muraena anguilla</name>
    <dbReference type="NCBI Taxonomy" id="7936"/>
    <lineage>
        <taxon>Eukaryota</taxon>
        <taxon>Metazoa</taxon>
        <taxon>Chordata</taxon>
        <taxon>Craniata</taxon>
        <taxon>Vertebrata</taxon>
        <taxon>Euteleostomi</taxon>
        <taxon>Actinopterygii</taxon>
        <taxon>Neopterygii</taxon>
        <taxon>Teleostei</taxon>
        <taxon>Anguilliformes</taxon>
        <taxon>Anguillidae</taxon>
        <taxon>Anguilla</taxon>
    </lineage>
</organism>
<name>A0A0E9SLQ7_ANGAN</name>
<reference evidence="1" key="2">
    <citation type="journal article" date="2015" name="Fish Shellfish Immunol.">
        <title>Early steps in the European eel (Anguilla anguilla)-Vibrio vulnificus interaction in the gills: Role of the RtxA13 toxin.</title>
        <authorList>
            <person name="Callol A."/>
            <person name="Pajuelo D."/>
            <person name="Ebbesson L."/>
            <person name="Teles M."/>
            <person name="MacKenzie S."/>
            <person name="Amaro C."/>
        </authorList>
    </citation>
    <scope>NUCLEOTIDE SEQUENCE</scope>
</reference>
<reference evidence="1" key="1">
    <citation type="submission" date="2014-11" db="EMBL/GenBank/DDBJ databases">
        <authorList>
            <person name="Amaro Gonzalez C."/>
        </authorList>
    </citation>
    <scope>NUCLEOTIDE SEQUENCE</scope>
</reference>
<proteinExistence type="predicted"/>
<accession>A0A0E9SLQ7</accession>
<dbReference type="EMBL" id="GBXM01066962">
    <property type="protein sequence ID" value="JAH41615.1"/>
    <property type="molecule type" value="Transcribed_RNA"/>
</dbReference>
<evidence type="ECO:0000313" key="1">
    <source>
        <dbReference type="EMBL" id="JAH41615.1"/>
    </source>
</evidence>